<dbReference type="AlphaFoldDB" id="A0A8R1END6"/>
<organism evidence="2 3">
    <name type="scientific">Caenorhabditis japonica</name>
    <dbReference type="NCBI Taxonomy" id="281687"/>
    <lineage>
        <taxon>Eukaryota</taxon>
        <taxon>Metazoa</taxon>
        <taxon>Ecdysozoa</taxon>
        <taxon>Nematoda</taxon>
        <taxon>Chromadorea</taxon>
        <taxon>Rhabditida</taxon>
        <taxon>Rhabditina</taxon>
        <taxon>Rhabditomorpha</taxon>
        <taxon>Rhabditoidea</taxon>
        <taxon>Rhabditidae</taxon>
        <taxon>Peloderinae</taxon>
        <taxon>Caenorhabditis</taxon>
    </lineage>
</organism>
<dbReference type="EnsemblMetazoa" id="CJA37129.1">
    <property type="protein sequence ID" value="CJA37129.1"/>
    <property type="gene ID" value="WBGene00212976"/>
</dbReference>
<proteinExistence type="predicted"/>
<name>A0A8R1END6_CAEJA</name>
<dbReference type="Proteomes" id="UP000005237">
    <property type="component" value="Unassembled WGS sequence"/>
</dbReference>
<keyword evidence="3" id="KW-1185">Reference proteome</keyword>
<feature type="compositionally biased region" description="Polar residues" evidence="1">
    <location>
        <begin position="132"/>
        <end position="142"/>
    </location>
</feature>
<reference evidence="2" key="2">
    <citation type="submission" date="2022-06" db="UniProtKB">
        <authorList>
            <consortium name="EnsemblMetazoa"/>
        </authorList>
    </citation>
    <scope>IDENTIFICATION</scope>
    <source>
        <strain evidence="2">DF5081</strain>
    </source>
</reference>
<evidence type="ECO:0000256" key="1">
    <source>
        <dbReference type="SAM" id="MobiDB-lite"/>
    </source>
</evidence>
<feature type="region of interest" description="Disordered" evidence="1">
    <location>
        <begin position="94"/>
        <end position="153"/>
    </location>
</feature>
<sequence>MNAEEEKMSKFRKRMERDAYSVLVSFKDGATPKQLETRMDETLGYTYHGKYQQGGVSDMAQLLREHEKVRPFIEGRFKIVVTEEVSDLVALIAKQKDNKRKKKGGAPKTNRPLTSVGFHRNPFSGGLGVRTSPKNNPRTFSSMGRPKMQKVRF</sequence>
<evidence type="ECO:0000313" key="3">
    <source>
        <dbReference type="Proteomes" id="UP000005237"/>
    </source>
</evidence>
<evidence type="ECO:0000313" key="2">
    <source>
        <dbReference type="EnsemblMetazoa" id="CJA37129.1"/>
    </source>
</evidence>
<protein>
    <submittedName>
        <fullName evidence="2">Uncharacterized protein</fullName>
    </submittedName>
</protein>
<reference evidence="3" key="1">
    <citation type="submission" date="2010-08" db="EMBL/GenBank/DDBJ databases">
        <authorList>
            <consortium name="Caenorhabditis japonica Sequencing Consortium"/>
            <person name="Wilson R.K."/>
        </authorList>
    </citation>
    <scope>NUCLEOTIDE SEQUENCE [LARGE SCALE GENOMIC DNA]</scope>
    <source>
        <strain evidence="3">DF5081</strain>
    </source>
</reference>
<accession>A0A8R1END6</accession>